<feature type="region of interest" description="Disordered" evidence="1">
    <location>
        <begin position="112"/>
        <end position="174"/>
    </location>
</feature>
<proteinExistence type="predicted"/>
<feature type="region of interest" description="Disordered" evidence="1">
    <location>
        <begin position="612"/>
        <end position="653"/>
    </location>
</feature>
<comment type="caution">
    <text evidence="2">The sequence shown here is derived from an EMBL/GenBank/DDBJ whole genome shotgun (WGS) entry which is preliminary data.</text>
</comment>
<feature type="compositionally biased region" description="Basic and acidic residues" evidence="1">
    <location>
        <begin position="277"/>
        <end position="290"/>
    </location>
</feature>
<reference evidence="2 3" key="1">
    <citation type="journal article" date="2011" name="Cell">
        <title>The monarch butterfly genome yields insights into long-distance migration.</title>
        <authorList>
            <person name="Zhan S."/>
            <person name="Merlin C."/>
            <person name="Boore J.L."/>
            <person name="Reppert S.M."/>
        </authorList>
    </citation>
    <scope>NUCLEOTIDE SEQUENCE [LARGE SCALE GENOMIC DNA]</scope>
    <source>
        <strain evidence="2">F-2</strain>
    </source>
</reference>
<dbReference type="InParanoid" id="A0A212EZS9"/>
<dbReference type="AlphaFoldDB" id="A0A212EZS9"/>
<sequence>MFQRTSKSLCVLNVGRNPLGSEAVRSLVGRGLVSLGLQAARLGPDAARGLADIIRGGERLQESQTGVQSTEAATVARLLREIRVVCRGNEPAAPDRLMRKISLTCHTVPMIKTPAADDDRRVRLRSPAPSPAPSPAGSPVPTPTGSRFSVTRVTPEREMSDSTPTTPTTPTRCTSSRFKVVQVVEPQVVMPRKSVSRFSVTRNYDSTYNPTLPPTTPSPSPSPSPTPSPVPDRSEKIGQTPLKKVGPTIDGSGAKVGHIDKQAANERSNIEHTQSVDFKKTNTDSKETTNKKETEMLADFSYDEVRIKDVILKDKDKDKDVKDIEGSLIIIDDVRDEDEEPSSEAAKDLDVCDVLVTSDFGVKRQVSDDSVHDSDNDVFSDSGDFKNLDLVYSDTYNGDRNEQMSHSETVGGGIETGVARCIGVSETDRDMTIETDNSLTKVHRDQNVNNIYKDDKVAIEDDGKGVDVVDLNVTVVPARDSVVLKKNKSESSLDSPDLEVSRLMRRPVSAFCDSSSSLEISGSSMESLNTDRPRLIIDKHLSKDNSVESTSEVTPVNLNVSISSNESVSPIIFAKKIHGSLSSLEASVSSVESAKEKIMVTSADSGIEYSLQNPSEMKDDSSSNEGTLTNCSSSLKETMRKDSQDTVTPKRTSSLLDVPALKSKGLERMRKISWVAPSASFHLPKAEEKVEYKLPGNLEKLLSLFQHPSSLFSRSSSDDERKSNSGTPPRKDSSLTSSFWSWGSVAEKNDDDSISDATDSTLSERVQVSFVDESFSKKLDSKTPSTDTDNTLSEFQFPNTEKVTVTTDKLVQSLDVSDPCSANPSDDLIVPNDFVYDDNLKSEDKVDVKRTFASVLKSSGSENSLERPNPDVGQTVEKLPSKVIKGIKENISPENTLTSSIATKAMAMEVAERQAKNKQIVNTVWEVTNPLTEKSDTKVTEKKTQSDLAPIANIDETCDVSADDVIQLAYIDDKEDGADKVEKVLENIDLGKDALSYLIYENQDYEADTETVLANRSQEGSLAQELRDAEIKEMLDLSPELVLDEALEIPEIFTVEIKGRKSSPVIPERAKMKKSNSLEDLTKRQNLEEKESPKMKTIAFKVPESTTPRDIPERRTKLRSRSGSSPKSLPESLNKPCPLTKMDSILSKKKKKVSSLGKMAKDSLLALNMSEEEIAEFRRSYKLTSVESLRSLESVSEDANSHSGTSYDSRCRACLRTSQESLMSLDSINEDCRCADDEKRHHR</sequence>
<keyword evidence="3" id="KW-1185">Reference proteome</keyword>
<evidence type="ECO:0000256" key="1">
    <source>
        <dbReference type="SAM" id="MobiDB-lite"/>
    </source>
</evidence>
<dbReference type="KEGG" id="dpl:KGM_214606"/>
<name>A0A212EZS9_DANPL</name>
<gene>
    <name evidence="2" type="ORF">KGM_214606</name>
</gene>
<dbReference type="Proteomes" id="UP000007151">
    <property type="component" value="Unassembled WGS sequence"/>
</dbReference>
<evidence type="ECO:0000313" key="3">
    <source>
        <dbReference type="Proteomes" id="UP000007151"/>
    </source>
</evidence>
<dbReference type="EMBL" id="AGBW02011239">
    <property type="protein sequence ID" value="OWR46967.1"/>
    <property type="molecule type" value="Genomic_DNA"/>
</dbReference>
<evidence type="ECO:0000313" key="2">
    <source>
        <dbReference type="EMBL" id="OWR46967.1"/>
    </source>
</evidence>
<feature type="compositionally biased region" description="Pro residues" evidence="1">
    <location>
        <begin position="128"/>
        <end position="142"/>
    </location>
</feature>
<feature type="compositionally biased region" description="Basic and acidic residues" evidence="1">
    <location>
        <begin position="257"/>
        <end position="270"/>
    </location>
</feature>
<feature type="region of interest" description="Disordered" evidence="1">
    <location>
        <begin position="711"/>
        <end position="735"/>
    </location>
</feature>
<feature type="region of interest" description="Disordered" evidence="1">
    <location>
        <begin position="1064"/>
        <end position="1141"/>
    </location>
</feature>
<protein>
    <submittedName>
        <fullName evidence="2">Uncharacterized protein</fullName>
    </submittedName>
</protein>
<feature type="compositionally biased region" description="Basic and acidic residues" evidence="1">
    <location>
        <begin position="1076"/>
        <end position="1094"/>
    </location>
</feature>
<feature type="region of interest" description="Disordered" evidence="1">
    <location>
        <begin position="201"/>
        <end position="290"/>
    </location>
</feature>
<organism evidence="2 3">
    <name type="scientific">Danaus plexippus plexippus</name>
    <dbReference type="NCBI Taxonomy" id="278856"/>
    <lineage>
        <taxon>Eukaryota</taxon>
        <taxon>Metazoa</taxon>
        <taxon>Ecdysozoa</taxon>
        <taxon>Arthropoda</taxon>
        <taxon>Hexapoda</taxon>
        <taxon>Insecta</taxon>
        <taxon>Pterygota</taxon>
        <taxon>Neoptera</taxon>
        <taxon>Endopterygota</taxon>
        <taxon>Lepidoptera</taxon>
        <taxon>Glossata</taxon>
        <taxon>Ditrysia</taxon>
        <taxon>Papilionoidea</taxon>
        <taxon>Nymphalidae</taxon>
        <taxon>Danainae</taxon>
        <taxon>Danaini</taxon>
        <taxon>Danaina</taxon>
        <taxon>Danaus</taxon>
        <taxon>Danaus</taxon>
    </lineage>
</organism>
<accession>A0A212EZS9</accession>
<feature type="compositionally biased region" description="Basic and acidic residues" evidence="1">
    <location>
        <begin position="716"/>
        <end position="733"/>
    </location>
</feature>
<dbReference type="eggNOG" id="KOG1908">
    <property type="taxonomic scope" value="Eukaryota"/>
</dbReference>
<feature type="compositionally biased region" description="Pro residues" evidence="1">
    <location>
        <begin position="211"/>
        <end position="230"/>
    </location>
</feature>
<feature type="compositionally biased region" description="Polar residues" evidence="1">
    <location>
        <begin position="623"/>
        <end position="636"/>
    </location>
</feature>